<protein>
    <recommendedName>
        <fullName evidence="4">FAD-binding domain-containing protein</fullName>
    </recommendedName>
</protein>
<comment type="caution">
    <text evidence="5">The sequence shown here is derived from an EMBL/GenBank/DDBJ whole genome shotgun (WGS) entry which is preliminary data.</text>
</comment>
<dbReference type="PANTHER" id="PTHR43004">
    <property type="entry name" value="TRK SYSTEM POTASSIUM UPTAKE PROTEIN"/>
    <property type="match status" value="1"/>
</dbReference>
<dbReference type="PANTHER" id="PTHR43004:SF19">
    <property type="entry name" value="BINDING MONOOXYGENASE, PUTATIVE (JCVI)-RELATED"/>
    <property type="match status" value="1"/>
</dbReference>
<keyword evidence="6" id="KW-1185">Reference proteome</keyword>
<evidence type="ECO:0000256" key="1">
    <source>
        <dbReference type="ARBA" id="ARBA00001974"/>
    </source>
</evidence>
<keyword evidence="3" id="KW-0274">FAD</keyword>
<sequence length="560" mass="62670">MTEFKSNDEVIIVGAGPVGLTSAIQLQRFGIKHRIIDKRLERQPFSKAFAIHSRSLEVFEDMGVLDDIRNKAHFVEGMHIYSNGKRLINYTFDVLDIPYQHVASIPQNVLEEILQQKYEQLGGTVEVGVELIDVKQQDNSVATIFKSADKQESGYFAYMIAADGIKSEVRTLLDIPFVGSDYKTPYIIADGKLDWHGDDKIGHVYVAGGGYIMFFPLPNGLWRVVVDESTNALTQEQLTPEVVNKYIRDKNIEHASFSDPVWLSIAHFKQRLIDNYNQNNIYFAGDACHVHSPIGGQGLNTGIQDAFNLSWKIAHSLLYGASPILLESYSRERRPVAQMVLDRTNQQMKLLNMANPVLRVLRDLVVPRIASTHKFKTNVVSQAAGFLVDYGDSQLTIANQASKLVGKRMPDCTLSDSLSGASERLFDLLTGTHYSLLLITNALSDDCDELLRSTPYLTGDFLKAFLISQKPASLEHQSSHSRQCYEHYVDSTGKLQRLTLLGEESALLVRPDGYVAIECSIQDAIKVFDYLGALYKKQTFEAQITSSDTPSFQQDAEPCV</sequence>
<dbReference type="OrthoDB" id="9769565at2"/>
<reference evidence="5 6" key="1">
    <citation type="submission" date="2016-10" db="EMBL/GenBank/DDBJ databases">
        <title>Pseudoalteromonas amylolytica sp. nov., isolated from the surface seawater.</title>
        <authorList>
            <person name="Wu Y.-H."/>
            <person name="Cheng H."/>
            <person name="Jin X.-B."/>
            <person name="Wang C.-S."/>
            <person name="Xu X.-W."/>
        </authorList>
    </citation>
    <scope>NUCLEOTIDE SEQUENCE [LARGE SCALE GENOMIC DNA]</scope>
    <source>
        <strain evidence="5 6">JCM 12483</strain>
    </source>
</reference>
<accession>A0A1S1N999</accession>
<dbReference type="GO" id="GO:0016709">
    <property type="term" value="F:oxidoreductase activity, acting on paired donors, with incorporation or reduction of molecular oxygen, NAD(P)H as one donor, and incorporation of one atom of oxygen"/>
    <property type="evidence" value="ECO:0007669"/>
    <property type="project" value="UniProtKB-ARBA"/>
</dbReference>
<dbReference type="InterPro" id="IPR002938">
    <property type="entry name" value="FAD-bd"/>
</dbReference>
<dbReference type="SUPFAM" id="SSF51905">
    <property type="entry name" value="FAD/NAD(P)-binding domain"/>
    <property type="match status" value="1"/>
</dbReference>
<dbReference type="Gene3D" id="3.50.50.60">
    <property type="entry name" value="FAD/NAD(P)-binding domain"/>
    <property type="match status" value="1"/>
</dbReference>
<dbReference type="EMBL" id="MNAN01000028">
    <property type="protein sequence ID" value="OHU96002.1"/>
    <property type="molecule type" value="Genomic_DNA"/>
</dbReference>
<organism evidence="5 6">
    <name type="scientific">Pseudoalteromonas byunsanensis</name>
    <dbReference type="NCBI Taxonomy" id="327939"/>
    <lineage>
        <taxon>Bacteria</taxon>
        <taxon>Pseudomonadati</taxon>
        <taxon>Pseudomonadota</taxon>
        <taxon>Gammaproteobacteria</taxon>
        <taxon>Alteromonadales</taxon>
        <taxon>Pseudoalteromonadaceae</taxon>
        <taxon>Pseudoalteromonas</taxon>
    </lineage>
</organism>
<dbReference type="AlphaFoldDB" id="A0A1S1N999"/>
<dbReference type="GO" id="GO:0071949">
    <property type="term" value="F:FAD binding"/>
    <property type="evidence" value="ECO:0007669"/>
    <property type="project" value="InterPro"/>
</dbReference>
<keyword evidence="2" id="KW-0285">Flavoprotein</keyword>
<dbReference type="InterPro" id="IPR050641">
    <property type="entry name" value="RIFMO-like"/>
</dbReference>
<gene>
    <name evidence="5" type="ORF">BIW53_09380</name>
</gene>
<dbReference type="Proteomes" id="UP000180253">
    <property type="component" value="Unassembled WGS sequence"/>
</dbReference>
<dbReference type="STRING" id="327939.BIW53_09380"/>
<comment type="cofactor">
    <cofactor evidence="1">
        <name>FAD</name>
        <dbReference type="ChEBI" id="CHEBI:57692"/>
    </cofactor>
</comment>
<dbReference type="PRINTS" id="PR00420">
    <property type="entry name" value="RNGMNOXGNASE"/>
</dbReference>
<evidence type="ECO:0000313" key="6">
    <source>
        <dbReference type="Proteomes" id="UP000180253"/>
    </source>
</evidence>
<dbReference type="Gene3D" id="3.30.70.2450">
    <property type="match status" value="1"/>
</dbReference>
<name>A0A1S1N999_9GAMM</name>
<dbReference type="Gene3D" id="3.40.30.120">
    <property type="match status" value="1"/>
</dbReference>
<dbReference type="RefSeq" id="WP_070991569.1">
    <property type="nucleotide sequence ID" value="NZ_CBCSHD010000001.1"/>
</dbReference>
<feature type="domain" description="FAD-binding" evidence="4">
    <location>
        <begin position="9"/>
        <end position="344"/>
    </location>
</feature>
<evidence type="ECO:0000256" key="3">
    <source>
        <dbReference type="ARBA" id="ARBA00022827"/>
    </source>
</evidence>
<proteinExistence type="predicted"/>
<dbReference type="Pfam" id="PF01494">
    <property type="entry name" value="FAD_binding_3"/>
    <property type="match status" value="1"/>
</dbReference>
<evidence type="ECO:0000256" key="2">
    <source>
        <dbReference type="ARBA" id="ARBA00022630"/>
    </source>
</evidence>
<evidence type="ECO:0000313" key="5">
    <source>
        <dbReference type="EMBL" id="OHU96002.1"/>
    </source>
</evidence>
<evidence type="ECO:0000259" key="4">
    <source>
        <dbReference type="Pfam" id="PF01494"/>
    </source>
</evidence>
<dbReference type="InterPro" id="IPR036188">
    <property type="entry name" value="FAD/NAD-bd_sf"/>
</dbReference>